<dbReference type="AlphaFoldDB" id="A0A7R9LZF7"/>
<dbReference type="Proteomes" id="UP000728032">
    <property type="component" value="Unassembled WGS sequence"/>
</dbReference>
<feature type="non-terminal residue" evidence="1">
    <location>
        <position position="1"/>
    </location>
</feature>
<dbReference type="EMBL" id="CAJPVJ010004206">
    <property type="protein sequence ID" value="CAG2168400.1"/>
    <property type="molecule type" value="Genomic_DNA"/>
</dbReference>
<protein>
    <submittedName>
        <fullName evidence="1">Uncharacterized protein</fullName>
    </submittedName>
</protein>
<proteinExistence type="predicted"/>
<name>A0A7R9LZF7_9ACAR</name>
<sequence>MRVAVHVTNESDLIGVNELKVCEKAANSQLFQSLSISQCLHNSFGTPFVPLRPLKTSLQHIQPYYLLVDTMANKQLRSPFGLFMAKMKRLDAKYRSMSMSTAVGKVNEV</sequence>
<keyword evidence="2" id="KW-1185">Reference proteome</keyword>
<gene>
    <name evidence="1" type="ORF">ONB1V03_LOCUS7890</name>
</gene>
<organism evidence="1">
    <name type="scientific">Oppiella nova</name>
    <dbReference type="NCBI Taxonomy" id="334625"/>
    <lineage>
        <taxon>Eukaryota</taxon>
        <taxon>Metazoa</taxon>
        <taxon>Ecdysozoa</taxon>
        <taxon>Arthropoda</taxon>
        <taxon>Chelicerata</taxon>
        <taxon>Arachnida</taxon>
        <taxon>Acari</taxon>
        <taxon>Acariformes</taxon>
        <taxon>Sarcoptiformes</taxon>
        <taxon>Oribatida</taxon>
        <taxon>Brachypylina</taxon>
        <taxon>Oppioidea</taxon>
        <taxon>Oppiidae</taxon>
        <taxon>Oppiella</taxon>
    </lineage>
</organism>
<evidence type="ECO:0000313" key="2">
    <source>
        <dbReference type="Proteomes" id="UP000728032"/>
    </source>
</evidence>
<dbReference type="EMBL" id="OC919031">
    <property type="protein sequence ID" value="CAD7650594.1"/>
    <property type="molecule type" value="Genomic_DNA"/>
</dbReference>
<reference evidence="1" key="1">
    <citation type="submission" date="2020-11" db="EMBL/GenBank/DDBJ databases">
        <authorList>
            <person name="Tran Van P."/>
        </authorList>
    </citation>
    <scope>NUCLEOTIDE SEQUENCE</scope>
</reference>
<accession>A0A7R9LZF7</accession>
<evidence type="ECO:0000313" key="1">
    <source>
        <dbReference type="EMBL" id="CAD7650594.1"/>
    </source>
</evidence>